<evidence type="ECO:0000313" key="2">
    <source>
        <dbReference type="Proteomes" id="UP000308886"/>
    </source>
</evidence>
<name>A0AC61QNR2_9BACT</name>
<comment type="caution">
    <text evidence="1">The sequence shown here is derived from an EMBL/GenBank/DDBJ whole genome shotgun (WGS) entry which is preliminary data.</text>
</comment>
<evidence type="ECO:0000313" key="1">
    <source>
        <dbReference type="EMBL" id="TGX81334.1"/>
    </source>
</evidence>
<gene>
    <name evidence="1" type="ORF">E5358_10920</name>
</gene>
<organism evidence="1 2">
    <name type="scientific">Palleniella muris</name>
    <dbReference type="NCBI Taxonomy" id="3038145"/>
    <lineage>
        <taxon>Bacteria</taxon>
        <taxon>Pseudomonadati</taxon>
        <taxon>Bacteroidota</taxon>
        <taxon>Bacteroidia</taxon>
        <taxon>Bacteroidales</taxon>
        <taxon>Prevotellaceae</taxon>
        <taxon>Palleniella</taxon>
    </lineage>
</organism>
<protein>
    <submittedName>
        <fullName evidence="1">Uncharacterized protein</fullName>
    </submittedName>
</protein>
<sequence length="689" mass="78008">MNIYRLVLFGLCPLFASINADASLQNDTIIDGKAIKEVVVTGREIVNSTDKTIINVGANVKKFSHDGYSALSLLTIPGLNVDPIDETVKSHGAETVLCINGLPASKDEVKTLNPKDLKRIDYYSNFHPEFPTAEGGVIDFIVRVRDNGGMVMAQANENLNRWTGSDMADWKFYSRKSEFGVQLSGDYNHFTPGKGPQSTTQMAFAGGDVTKSVFTNPSATHKNGIKGQLSYMHRFDSGTLRIAVSLKDGHNSSHKNTSQRIESLETIDVESRDYTHSDNTTPAFRVQYRNVFKNKATLSIGMSGDYTDTRQQRRYSAIDSYQSCTKEKYYRLKPSINASYLVTKRYATHLGVNYYYDKSDIDYKENGASSLSHLMNGQLHIISSHAFKVVPNVFHVTFQAEGRVMTVDDGDRYTHTFLTPCVFYNVKLPHGNTIRGSVGMGAFTPNMKYYNTIEKRVDEYQMIVGNADQKIDYGTSAELTFSSSHKWGLFELYGKYENNRRPLYEDVVCDNDRNVYIHTFRNGGCFEKFMANAAVVLNLIPKKLKWMLCGEYHYNKGHFDTKKDCGKMMYGSELTYVNRGFQGKVSFNSKLKQYSQLGYLETYPASLKVAVGYTINNLHLNLYATNPFMKTPRENSLIIGGYSNATTYYNPRVDYNVFMLRATYRFTYGKKHKYENVNTEDGHRSAILD</sequence>
<keyword evidence="2" id="KW-1185">Reference proteome</keyword>
<reference evidence="1" key="1">
    <citation type="submission" date="2019-04" db="EMBL/GenBank/DDBJ databases">
        <title>Microbes associate with the intestines of laboratory mice.</title>
        <authorList>
            <person name="Navarre W."/>
            <person name="Wong E."/>
            <person name="Huang K."/>
            <person name="Tropini C."/>
            <person name="Ng K."/>
            <person name="Yu B."/>
        </authorList>
    </citation>
    <scope>NUCLEOTIDE SEQUENCE</scope>
    <source>
        <strain evidence="1">NM73_A23</strain>
    </source>
</reference>
<dbReference type="Proteomes" id="UP000308886">
    <property type="component" value="Unassembled WGS sequence"/>
</dbReference>
<proteinExistence type="predicted"/>
<dbReference type="EMBL" id="SRZC01000018">
    <property type="protein sequence ID" value="TGX81334.1"/>
    <property type="molecule type" value="Genomic_DNA"/>
</dbReference>
<accession>A0AC61QNR2</accession>